<dbReference type="Gene3D" id="3.40.850.10">
    <property type="entry name" value="Kinesin motor domain"/>
    <property type="match status" value="1"/>
</dbReference>
<dbReference type="InterPro" id="IPR022164">
    <property type="entry name" value="Kinesin-like"/>
</dbReference>
<evidence type="ECO:0000256" key="7">
    <source>
        <dbReference type="ARBA" id="ARBA00023054"/>
    </source>
</evidence>
<dbReference type="GO" id="GO:0005524">
    <property type="term" value="F:ATP binding"/>
    <property type="evidence" value="ECO:0007669"/>
    <property type="project" value="UniProtKB-UniRule"/>
</dbReference>
<evidence type="ECO:0000256" key="6">
    <source>
        <dbReference type="ARBA" id="ARBA00022840"/>
    </source>
</evidence>
<dbReference type="InterPro" id="IPR019821">
    <property type="entry name" value="Kinesin_motor_CS"/>
</dbReference>
<keyword evidence="9" id="KW-0206">Cytoskeleton</keyword>
<keyword evidence="4" id="KW-0493">Microtubule</keyword>
<dbReference type="GO" id="GO:0008017">
    <property type="term" value="F:microtubule binding"/>
    <property type="evidence" value="ECO:0007669"/>
    <property type="project" value="InterPro"/>
</dbReference>
<dbReference type="InterPro" id="IPR011993">
    <property type="entry name" value="PH-like_dom_sf"/>
</dbReference>
<dbReference type="GO" id="GO:0047496">
    <property type="term" value="P:vesicle transport along microtubule"/>
    <property type="evidence" value="ECO:0007669"/>
    <property type="project" value="UniProtKB-ARBA"/>
</dbReference>
<feature type="coiled-coil region" evidence="11">
    <location>
        <begin position="424"/>
        <end position="469"/>
    </location>
</feature>
<keyword evidence="6 10" id="KW-0067">ATP-binding</keyword>
<dbReference type="FunFam" id="3.40.850.10:FF:000047">
    <property type="entry name" value="Kinesin family protein"/>
    <property type="match status" value="1"/>
</dbReference>
<dbReference type="SMART" id="SM00129">
    <property type="entry name" value="KISc"/>
    <property type="match status" value="1"/>
</dbReference>
<evidence type="ECO:0000256" key="8">
    <source>
        <dbReference type="ARBA" id="ARBA00023175"/>
    </source>
</evidence>
<reference evidence="15" key="1">
    <citation type="submission" date="2014-08" db="EMBL/GenBank/DDBJ databases">
        <authorList>
            <person name="Sharma Rahul"/>
            <person name="Thines Marco"/>
        </authorList>
    </citation>
    <scope>NUCLEOTIDE SEQUENCE</scope>
</reference>
<evidence type="ECO:0000256" key="1">
    <source>
        <dbReference type="ARBA" id="ARBA00004245"/>
    </source>
</evidence>
<feature type="compositionally biased region" description="Polar residues" evidence="12">
    <location>
        <begin position="718"/>
        <end position="733"/>
    </location>
</feature>
<name>A0A0F7SJK2_PHARH</name>
<dbReference type="PANTHER" id="PTHR47117">
    <property type="entry name" value="STAR-RELATED LIPID TRANSFER PROTEIN 9"/>
    <property type="match status" value="1"/>
</dbReference>
<keyword evidence="7 11" id="KW-0175">Coiled coil</keyword>
<dbReference type="CDD" id="cd22705">
    <property type="entry name" value="FHA_KIF1"/>
    <property type="match status" value="1"/>
</dbReference>
<feature type="binding site" evidence="10">
    <location>
        <begin position="106"/>
        <end position="113"/>
    </location>
    <ligand>
        <name>ATP</name>
        <dbReference type="ChEBI" id="CHEBI:30616"/>
    </ligand>
</feature>
<feature type="compositionally biased region" description="Basic and acidic residues" evidence="12">
    <location>
        <begin position="312"/>
        <end position="323"/>
    </location>
</feature>
<proteinExistence type="inferred from homology"/>
<evidence type="ECO:0000256" key="11">
    <source>
        <dbReference type="SAM" id="Coils"/>
    </source>
</evidence>
<evidence type="ECO:0000259" key="14">
    <source>
        <dbReference type="PROSITE" id="PS50067"/>
    </source>
</evidence>
<keyword evidence="2" id="KW-0813">Transport</keyword>
<dbReference type="InterPro" id="IPR027417">
    <property type="entry name" value="P-loop_NTPase"/>
</dbReference>
<dbReference type="EMBL" id="LN483345">
    <property type="protein sequence ID" value="CDZ98625.1"/>
    <property type="molecule type" value="Genomic_DNA"/>
</dbReference>
<dbReference type="InterPro" id="IPR032405">
    <property type="entry name" value="Kinesin_assoc"/>
</dbReference>
<dbReference type="SUPFAM" id="SSF50729">
    <property type="entry name" value="PH domain-like"/>
    <property type="match status" value="1"/>
</dbReference>
<evidence type="ECO:0000256" key="2">
    <source>
        <dbReference type="ARBA" id="ARBA00022448"/>
    </source>
</evidence>
<dbReference type="GO" id="GO:0008574">
    <property type="term" value="F:plus-end-directed microtubule motor activity"/>
    <property type="evidence" value="ECO:0007669"/>
    <property type="project" value="UniProtKB-ARBA"/>
</dbReference>
<comment type="subcellular location">
    <subcellularLocation>
        <location evidence="1">Cytoplasm</location>
        <location evidence="1">Cytoskeleton</location>
    </subcellularLocation>
</comment>
<evidence type="ECO:0000256" key="10">
    <source>
        <dbReference type="PROSITE-ProRule" id="PRU00283"/>
    </source>
</evidence>
<dbReference type="Pfam" id="PF16183">
    <property type="entry name" value="Kinesin_assoc"/>
    <property type="match status" value="1"/>
</dbReference>
<accession>A0A0F7SJK2</accession>
<organism evidence="15">
    <name type="scientific">Phaffia rhodozyma</name>
    <name type="common">Yeast</name>
    <name type="synonym">Xanthophyllomyces dendrorhous</name>
    <dbReference type="NCBI Taxonomy" id="264483"/>
    <lineage>
        <taxon>Eukaryota</taxon>
        <taxon>Fungi</taxon>
        <taxon>Dikarya</taxon>
        <taxon>Basidiomycota</taxon>
        <taxon>Agaricomycotina</taxon>
        <taxon>Tremellomycetes</taxon>
        <taxon>Cystofilobasidiales</taxon>
        <taxon>Mrakiaceae</taxon>
        <taxon>Phaffia</taxon>
    </lineage>
</organism>
<dbReference type="Gene3D" id="2.30.29.30">
    <property type="entry name" value="Pleckstrin-homology domain (PH domain)/Phosphotyrosine-binding domain (PTB)"/>
    <property type="match status" value="1"/>
</dbReference>
<evidence type="ECO:0000256" key="12">
    <source>
        <dbReference type="SAM" id="MobiDB-lite"/>
    </source>
</evidence>
<dbReference type="PROSITE" id="PS50067">
    <property type="entry name" value="KINESIN_MOTOR_2"/>
    <property type="match status" value="1"/>
</dbReference>
<feature type="region of interest" description="Disordered" evidence="12">
    <location>
        <begin position="676"/>
        <end position="760"/>
    </location>
</feature>
<dbReference type="PROSITE" id="PS50003">
    <property type="entry name" value="PH_DOMAIN"/>
    <property type="match status" value="1"/>
</dbReference>
<feature type="compositionally biased region" description="Polar residues" evidence="12">
    <location>
        <begin position="744"/>
        <end position="753"/>
    </location>
</feature>
<feature type="domain" description="PH" evidence="13">
    <location>
        <begin position="1502"/>
        <end position="1606"/>
    </location>
</feature>
<dbReference type="Gene3D" id="6.10.250.2520">
    <property type="match status" value="1"/>
</dbReference>
<keyword evidence="5 10" id="KW-0547">Nucleotide-binding</keyword>
<feature type="domain" description="Kinesin motor" evidence="14">
    <location>
        <begin position="6"/>
        <end position="360"/>
    </location>
</feature>
<dbReference type="GO" id="GO:0005874">
    <property type="term" value="C:microtubule"/>
    <property type="evidence" value="ECO:0007669"/>
    <property type="project" value="UniProtKB-KW"/>
</dbReference>
<evidence type="ECO:0000256" key="3">
    <source>
        <dbReference type="ARBA" id="ARBA00022490"/>
    </source>
</evidence>
<dbReference type="PROSITE" id="PS00411">
    <property type="entry name" value="KINESIN_MOTOR_1"/>
    <property type="match status" value="1"/>
</dbReference>
<dbReference type="Pfam" id="PF00169">
    <property type="entry name" value="PH"/>
    <property type="match status" value="1"/>
</dbReference>
<protein>
    <submittedName>
        <fullName evidence="15">Kinesin-like protein</fullName>
    </submittedName>
</protein>
<keyword evidence="3" id="KW-0963">Cytoplasm</keyword>
<dbReference type="Pfam" id="PF00225">
    <property type="entry name" value="Kinesin"/>
    <property type="match status" value="1"/>
</dbReference>
<sequence length="1606" mass="178960">MSTGGNIKVVVRCRPLNSREIARGDTSIVSMSGVSTTIEPPAVELGASSRGTERKPLSFSFDHSYWSAGKKSDPEYASQDTLYQDLGIGLLDHSFQGFNTCIFAYGQTGSGKSYSMMGYGVEKGIIPLVCEELFKRAEQAKSKIKEDDHYGYSVEVSYVEIYNEKVRDLLNPKNKGNLKVREHPSLGPYVEDLSKLVVSSYDDIMNLMDEGNKARTVAATQMNETSSRSHAVFTLVLTQKTYDKMTDMNMEKVSRISLVDLAGSERANSTGATGARLKEGANINKSLTTLGKVIAALASASAEPEKGKKKKKADEHIPFRDSDCLGGNSRTTMIAAIAPSSASYEETLSTLRYADQAKKIKTRAVVNEDPNAKMIRELKEELEMLRTRVTGGGATESLFDPSIPPEQQMVTYQTKEGGIRTVSKAALQDQMQESEKLLKSVNETWEQKIQKTEEARKERERALEELGITVDKAGVGVHTPKFSHLVNLSEDPLMSECLVYQLKPGRTTVGNVTSLTSPAIRLSGSQILDDHCAFSNENGVVTLEASPNSLTIVNGKRVLFNEPQQLRSGYRVILGDHHVFRFNNPEEVRQQRDRFNTSMRDSISASDLSGLGFGSPVTRPDSPDSLADQDAVVDWTFAKRELALAHLNGQDPGLNKLNDEDLDKLFDDLQKVRTLRRDKSRPDSRMSTNEDFWSDKGSVTRHLSSNFTEDTSIDPPSVTHSSSGNFRLNTSHGSNKEDRPWDGYQSQLSTLGETPSEADREDFEMERVHMKKAIHLMNQEMKRLKQLRSRGEVDATIEFEPQTFSARELRLVTKVLKRWRNLQTLQMAETILSDTIKIKEANIMSRSLGHLVSYNWFITDEGALSASRSALDAEVGIAGIDDDPSGEISRSPRPRVGVKVLDSEHNCVYIWPYDKFLQQYAQMKNVAELRENPTYSQHFSLKNPFHEMSPIEHSFIGSSLISLASLYRGISASNIHPIFCQYTSEAIGSCRISLNISSVQDQSIVSSALSSSASSHHSPALPPPIAVGNQVSFVLCIDDVKGPSSLDFSSLHSQCRLTSFTGPSIPVEDKYPSSAIDLNNRSPSHLSFRRQFSLMITSEILQHWREGYAPIEFFAIVKPGYLERLFNWDRAREREEQDDTRKTSQINLGLLSKDESVRRPKAESIHTQSYDISAYLTICEMDSLGDYSPVSVLSQSFLDLGAFYLQQGLQRRVKLRLSYNSGRKLPWVKVSSMSLGHVRLLDDKGQTIEFHQGSSIELKLDSDGTDSVECLPDGSSSLSVEGFWNSSLHNSSSLNRPTASNQRVVLRFTFSIEISTCEEPATFTQDIAVRILRRGASGPGFFDVGFFSSARLLSRSSSIFNLSLTPPTTRSANDLWRLDTSEAYVRGEEILPSDWKPRGVSIVQGRFRLMETEKNAADVRVIKALLTAYEEEPISRTLDSAQEVDLLRRSLGLWNKFGSKQRRMLNHHASDPSLSILAKYMDINDLVPKLVPQVTLLPRSDKVAKKGWLNILTDAPNNIWAKRYCILRGSYLHLYETAAAGDEASVISLASQTAEEGPSVVSSPEVEDLLGRKFAFTLFTSSNSYVLQAGSEKDKQSWRSTLERKY</sequence>
<evidence type="ECO:0000259" key="13">
    <source>
        <dbReference type="PROSITE" id="PS50003"/>
    </source>
</evidence>
<evidence type="ECO:0000256" key="5">
    <source>
        <dbReference type="ARBA" id="ARBA00022741"/>
    </source>
</evidence>
<dbReference type="SUPFAM" id="SSF52540">
    <property type="entry name" value="P-loop containing nucleoside triphosphate hydrolases"/>
    <property type="match status" value="1"/>
</dbReference>
<dbReference type="SMART" id="SM00233">
    <property type="entry name" value="PH"/>
    <property type="match status" value="1"/>
</dbReference>
<dbReference type="Pfam" id="PF12473">
    <property type="entry name" value="DUF3694"/>
    <property type="match status" value="1"/>
</dbReference>
<dbReference type="InterPro" id="IPR008984">
    <property type="entry name" value="SMAD_FHA_dom_sf"/>
</dbReference>
<evidence type="ECO:0000256" key="9">
    <source>
        <dbReference type="ARBA" id="ARBA00023212"/>
    </source>
</evidence>
<feature type="compositionally biased region" description="Polar residues" evidence="12">
    <location>
        <begin position="701"/>
        <end position="710"/>
    </location>
</feature>
<evidence type="ECO:0000256" key="4">
    <source>
        <dbReference type="ARBA" id="ARBA00022701"/>
    </source>
</evidence>
<dbReference type="CDD" id="cd01365">
    <property type="entry name" value="KISc_KIF1A_KIF1B"/>
    <property type="match status" value="1"/>
</dbReference>
<dbReference type="SUPFAM" id="SSF49879">
    <property type="entry name" value="SMAD/FHA domain"/>
    <property type="match status" value="1"/>
</dbReference>
<dbReference type="InterPro" id="IPR001752">
    <property type="entry name" value="Kinesin_motor_dom"/>
</dbReference>
<dbReference type="InterPro" id="IPR001849">
    <property type="entry name" value="PH_domain"/>
</dbReference>
<feature type="region of interest" description="Disordered" evidence="12">
    <location>
        <begin position="301"/>
        <end position="324"/>
    </location>
</feature>
<dbReference type="PRINTS" id="PR00380">
    <property type="entry name" value="KINESINHEAVY"/>
</dbReference>
<comment type="similarity">
    <text evidence="10">Belongs to the TRAFAC class myosin-kinesin ATPase superfamily. Kinesin family.</text>
</comment>
<keyword evidence="8 10" id="KW-0505">Motor protein</keyword>
<evidence type="ECO:0000313" key="15">
    <source>
        <dbReference type="EMBL" id="CDZ98625.1"/>
    </source>
</evidence>
<dbReference type="GO" id="GO:0005546">
    <property type="term" value="F:phosphatidylinositol-4,5-bisphosphate binding"/>
    <property type="evidence" value="ECO:0007669"/>
    <property type="project" value="UniProtKB-ARBA"/>
</dbReference>
<dbReference type="Gene3D" id="2.60.200.20">
    <property type="match status" value="1"/>
</dbReference>
<dbReference type="InterPro" id="IPR036961">
    <property type="entry name" value="Kinesin_motor_dom_sf"/>
</dbReference>